<organism evidence="1">
    <name type="scientific">Siphoviridae sp. ctX581</name>
    <dbReference type="NCBI Taxonomy" id="2826365"/>
    <lineage>
        <taxon>Viruses</taxon>
        <taxon>Duplodnaviria</taxon>
        <taxon>Heunggongvirae</taxon>
        <taxon>Uroviricota</taxon>
        <taxon>Caudoviricetes</taxon>
    </lineage>
</organism>
<accession>A0A8S5MDR5</accession>
<name>A0A8S5MDR5_9CAUD</name>
<evidence type="ECO:0000313" key="1">
    <source>
        <dbReference type="EMBL" id="DAD80312.1"/>
    </source>
</evidence>
<proteinExistence type="predicted"/>
<reference evidence="1" key="1">
    <citation type="journal article" date="2021" name="Proc. Natl. Acad. Sci. U.S.A.">
        <title>A Catalog of Tens of Thousands of Viruses from Human Metagenomes Reveals Hidden Associations with Chronic Diseases.</title>
        <authorList>
            <person name="Tisza M.J."/>
            <person name="Buck C.B."/>
        </authorList>
    </citation>
    <scope>NUCLEOTIDE SEQUENCE</scope>
    <source>
        <strain evidence="1">CtX581</strain>
    </source>
</reference>
<protein>
    <submittedName>
        <fullName evidence="1">Tail component</fullName>
    </submittedName>
</protein>
<sequence>MLATSKIYQTLIGNDTLISMMTSMRESEVEDENMIFNDQIPEEFQAAQYAPIIRINHIQATMRSADNQYFAEKPSVLVSFWVKSLAQLEELKPVIEKILIDINYPLYNVDYEPDREASQDNPENKLYICRIYVHGIELTEE</sequence>
<dbReference type="EMBL" id="BK014883">
    <property type="protein sequence ID" value="DAD80312.1"/>
    <property type="molecule type" value="Genomic_DNA"/>
</dbReference>